<dbReference type="OrthoDB" id="3110033at2759"/>
<protein>
    <submittedName>
        <fullName evidence="2">2og-fe oxygenase</fullName>
    </submittedName>
</protein>
<evidence type="ECO:0000256" key="1">
    <source>
        <dbReference type="SAM" id="MobiDB-lite"/>
    </source>
</evidence>
<accession>V2X2I2</accession>
<proteinExistence type="predicted"/>
<dbReference type="EMBL" id="AWSO01000206">
    <property type="protein sequence ID" value="ESK93323.1"/>
    <property type="molecule type" value="Genomic_DNA"/>
</dbReference>
<keyword evidence="3" id="KW-1185">Reference proteome</keyword>
<dbReference type="KEGG" id="mrr:Moror_14529"/>
<evidence type="ECO:0000313" key="3">
    <source>
        <dbReference type="Proteomes" id="UP000017559"/>
    </source>
</evidence>
<evidence type="ECO:0000313" key="2">
    <source>
        <dbReference type="EMBL" id="ESK93323.1"/>
    </source>
</evidence>
<sequence length="952" mass="106654">MSEAAQDILNIEAWGSYKVDASALLEEDTVGVPVDSIKVSLADALLPNAASGTPPSHLTQPKKLHAVFKGWREALDNGNLEVPHLLINLLDEEYDTSDVDVLTASSLRGGDRFLLSCIAPMAKAHAFNLHLGEVRYTEVGCPKIVPRDKAEKRELKDNEMDVDLDSEKSFIELEEMDYNYDLEDQRFEIDNITEMDGIPKVIVSPGLESRSYIARDKRQQLIEVPALIQTWSRKCLLISPVNTTRIEFRLSEDGIDYACKILSSPTSDTPIPKESSFAKAALEWLSKNPPSSRSYRRLSQWKHLIISLCTAAIQWKDRKLFVDVLQLCGSKRVVTTIGVEPLVAAYKALPWNEIKDWYDQAATSDSSNALRVEFVKKILDNAAQANDNVVTEWCHSKIESFVENLDSVGVEDVNGIVSWLETRDTPLDSLRDLLVILFSPLVVGKLNQIAFRLIPRLSALQLGDMKVWTALFGALYDGTRVCWDKDALFLVIQSAIQHMADTLEPTATQQVPSFAGLCTRYDSLDALDAFFRRMWDGESQDPEKYAPAYSLNVLVAELDRLAKVDCRVETHLKTTFFGHALERLLSTYSSNNKYGIKRAAKYFDDPTDLLVKHVTPEWLKKLRESDLEDLVDLIRGFLDQAKASDTESVAKLQRLTHLCVDERLANMDYSTLNNPNYNHGAPGRQICSVISLLDFCLKNGCSGEVSRVLEKCLEVPESESRSYGKFGLWIVLLQLPKFLEGHAISISSAEPSLSPYVRFADETVKRLLRAGFLDHFCDGKPTLARFCSEATRNPLVSRTVVLEVVKEIIGSTVSGVSLTDLKNVGCGCSDCNQLLVPIFTQKRDVKVGIPLKDRDAVRKHFEERLERKRAWGVTWQARKGKLQITKPESLIALLKQTPNVKQLMKVIDVLGLQQELGAEYAWITPSTDTGPQKRVLDSDGDDDTANKKARLS</sequence>
<dbReference type="HOGENOM" id="CLU_309503_0_0_1"/>
<comment type="caution">
    <text evidence="2">The sequence shown here is derived from an EMBL/GenBank/DDBJ whole genome shotgun (WGS) entry which is preliminary data.</text>
</comment>
<name>V2X2I2_MONRO</name>
<gene>
    <name evidence="2" type="ORF">Moror_14529</name>
</gene>
<feature type="region of interest" description="Disordered" evidence="1">
    <location>
        <begin position="928"/>
        <end position="952"/>
    </location>
</feature>
<dbReference type="Proteomes" id="UP000017559">
    <property type="component" value="Unassembled WGS sequence"/>
</dbReference>
<dbReference type="AlphaFoldDB" id="V2X2I2"/>
<organism evidence="2 3">
    <name type="scientific">Moniliophthora roreri (strain MCA 2997)</name>
    <name type="common">Cocoa frosty pod rot fungus</name>
    <name type="synonym">Crinipellis roreri</name>
    <dbReference type="NCBI Taxonomy" id="1381753"/>
    <lineage>
        <taxon>Eukaryota</taxon>
        <taxon>Fungi</taxon>
        <taxon>Dikarya</taxon>
        <taxon>Basidiomycota</taxon>
        <taxon>Agaricomycotina</taxon>
        <taxon>Agaricomycetes</taxon>
        <taxon>Agaricomycetidae</taxon>
        <taxon>Agaricales</taxon>
        <taxon>Marasmiineae</taxon>
        <taxon>Marasmiaceae</taxon>
        <taxon>Moniliophthora</taxon>
    </lineage>
</organism>
<reference evidence="2 3" key="1">
    <citation type="journal article" date="2014" name="BMC Genomics">
        <title>Genome and secretome analysis of the hemibiotrophic fungal pathogen, Moniliophthora roreri, which causes frosty pod rot disease of cacao: mechanisms of the biotrophic and necrotrophic phases.</title>
        <authorList>
            <person name="Meinhardt L.W."/>
            <person name="Costa G.G.L."/>
            <person name="Thomazella D.P.T."/>
            <person name="Teixeira P.J.P.L."/>
            <person name="Carazzolle M.F."/>
            <person name="Schuster S.C."/>
            <person name="Carlson J.E."/>
            <person name="Guiltinan M.J."/>
            <person name="Mieczkowski P."/>
            <person name="Farmer A."/>
            <person name="Ramaraj T."/>
            <person name="Crozier J."/>
            <person name="Davis R.E."/>
            <person name="Shao J."/>
            <person name="Melnick R.L."/>
            <person name="Pereira G.A.G."/>
            <person name="Bailey B.A."/>
        </authorList>
    </citation>
    <scope>NUCLEOTIDE SEQUENCE [LARGE SCALE GENOMIC DNA]</scope>
    <source>
        <strain evidence="2 3">MCA 2997</strain>
    </source>
</reference>